<evidence type="ECO:0000256" key="3">
    <source>
        <dbReference type="ARBA" id="ARBA00023002"/>
    </source>
</evidence>
<dbReference type="AlphaFoldDB" id="A0A563DL16"/>
<evidence type="ECO:0000256" key="4">
    <source>
        <dbReference type="ARBA" id="ARBA00023157"/>
    </source>
</evidence>
<gene>
    <name evidence="6" type="primary">tpx</name>
    <name evidence="8" type="ORF">ETU09_01175</name>
</gene>
<dbReference type="Proteomes" id="UP000319499">
    <property type="component" value="Unassembled WGS sequence"/>
</dbReference>
<evidence type="ECO:0000313" key="8">
    <source>
        <dbReference type="EMBL" id="TWP30641.1"/>
    </source>
</evidence>
<sequence>MATVTLKGSQVQTSGDLPKVGNKAPDFTLVSSDLSEKKLSDFVGKKIVLNIFPSIDTGTCAMSVRTFNKDASSLDNTVVLCISKDLPFAQSRFCAAEGLNDVISLSAFRSDFGKDYGLEFADGPLKGLLSRVVIVLDEAGKIIYEEQVSEISHEPNYERAIASLKK</sequence>
<evidence type="ECO:0000256" key="1">
    <source>
        <dbReference type="ARBA" id="ARBA00022559"/>
    </source>
</evidence>
<organism evidence="8 9">
    <name type="scientific">Apibacter muscae</name>
    <dbReference type="NCBI Taxonomy" id="2509004"/>
    <lineage>
        <taxon>Bacteria</taxon>
        <taxon>Pseudomonadati</taxon>
        <taxon>Bacteroidota</taxon>
        <taxon>Flavobacteriia</taxon>
        <taxon>Flavobacteriales</taxon>
        <taxon>Weeksellaceae</taxon>
        <taxon>Apibacter</taxon>
    </lineage>
</organism>
<dbReference type="Pfam" id="PF08534">
    <property type="entry name" value="Redoxin"/>
    <property type="match status" value="1"/>
</dbReference>
<comment type="subunit">
    <text evidence="6">Homodimer.</text>
</comment>
<evidence type="ECO:0000259" key="7">
    <source>
        <dbReference type="PROSITE" id="PS51352"/>
    </source>
</evidence>
<comment type="miscellaneous">
    <text evidence="6">The active site is a conserved redox-active cysteine residue, the peroxidatic cysteine (C(P)), which makes the nucleophilic attack on the peroxide substrate. The peroxide oxidizes the C(P)-SH to cysteine sulfenic acid (C(P)-SOH), which then reacts with another cysteine residue, the resolving cysteine (C(R)), to form a disulfide bridge. The disulfide is subsequently reduced by an appropriate electron donor to complete the catalytic cycle. In this atypical 2-Cys peroxiredoxin, C(R) is present in the same subunit to form an intramolecular disulfide. The disulfide is subsequently reduced by thioredoxin.</text>
</comment>
<dbReference type="InterPro" id="IPR002065">
    <property type="entry name" value="TPX"/>
</dbReference>
<proteinExistence type="inferred from homology"/>
<accession>A0A563DL16</accession>
<dbReference type="NCBIfam" id="NF001808">
    <property type="entry name" value="PRK00522.1"/>
    <property type="match status" value="1"/>
</dbReference>
<keyword evidence="9" id="KW-1185">Reference proteome</keyword>
<dbReference type="SUPFAM" id="SSF52833">
    <property type="entry name" value="Thioredoxin-like"/>
    <property type="match status" value="1"/>
</dbReference>
<comment type="function">
    <text evidence="6">Thiol-specific peroxidase that catalyzes the reduction of hydrogen peroxide and organic hydroperoxides to water and alcohols, respectively. Plays a role in cell protection against oxidative stress by detoxifying peroxides.</text>
</comment>
<comment type="catalytic activity">
    <reaction evidence="6">
        <text>a hydroperoxide + [thioredoxin]-dithiol = an alcohol + [thioredoxin]-disulfide + H2O</text>
        <dbReference type="Rhea" id="RHEA:62620"/>
        <dbReference type="Rhea" id="RHEA-COMP:10698"/>
        <dbReference type="Rhea" id="RHEA-COMP:10700"/>
        <dbReference type="ChEBI" id="CHEBI:15377"/>
        <dbReference type="ChEBI" id="CHEBI:29950"/>
        <dbReference type="ChEBI" id="CHEBI:30879"/>
        <dbReference type="ChEBI" id="CHEBI:35924"/>
        <dbReference type="ChEBI" id="CHEBI:50058"/>
        <dbReference type="EC" id="1.11.1.24"/>
    </reaction>
</comment>
<dbReference type="HAMAP" id="MF_00269">
    <property type="entry name" value="Tpx"/>
    <property type="match status" value="1"/>
</dbReference>
<dbReference type="OrthoDB" id="9781543at2"/>
<dbReference type="InterPro" id="IPR036249">
    <property type="entry name" value="Thioredoxin-like_sf"/>
</dbReference>
<dbReference type="PROSITE" id="PS51352">
    <property type="entry name" value="THIOREDOXIN_2"/>
    <property type="match status" value="1"/>
</dbReference>
<evidence type="ECO:0000256" key="5">
    <source>
        <dbReference type="ARBA" id="ARBA00023284"/>
    </source>
</evidence>
<dbReference type="PANTHER" id="PTHR43110:SF1">
    <property type="entry name" value="THIOL PEROXIDASE"/>
    <property type="match status" value="1"/>
</dbReference>
<dbReference type="PROSITE" id="PS01265">
    <property type="entry name" value="TPX"/>
    <property type="match status" value="1"/>
</dbReference>
<protein>
    <recommendedName>
        <fullName evidence="6">Thiol peroxidase</fullName>
        <shortName evidence="6">Tpx</shortName>
        <ecNumber evidence="6">1.11.1.24</ecNumber>
    </recommendedName>
    <alternativeName>
        <fullName evidence="6">Peroxiredoxin tpx</fullName>
        <shortName evidence="6">Prx</shortName>
    </alternativeName>
    <alternativeName>
        <fullName evidence="6">Thioredoxin peroxidase</fullName>
    </alternativeName>
    <alternativeName>
        <fullName evidence="6">Thioredoxin-dependent peroxiredoxin</fullName>
    </alternativeName>
</protein>
<comment type="similarity">
    <text evidence="6">Belongs to the peroxiredoxin family. Tpx subfamily.</text>
</comment>
<dbReference type="InterPro" id="IPR018219">
    <property type="entry name" value="Tpx_CS"/>
</dbReference>
<evidence type="ECO:0000313" key="9">
    <source>
        <dbReference type="Proteomes" id="UP000319499"/>
    </source>
</evidence>
<dbReference type="InterPro" id="IPR050455">
    <property type="entry name" value="Tpx_Peroxidase_subfamily"/>
</dbReference>
<dbReference type="InterPro" id="IPR013740">
    <property type="entry name" value="Redoxin"/>
</dbReference>
<dbReference type="CDD" id="cd03014">
    <property type="entry name" value="PRX_Atyp2cys"/>
    <property type="match status" value="1"/>
</dbReference>
<keyword evidence="5 6" id="KW-0676">Redox-active center</keyword>
<reference evidence="8 9" key="1">
    <citation type="submission" date="2019-02" db="EMBL/GenBank/DDBJ databases">
        <title>Apibacter muscae sp. nov.: a novel member of the house fly microbiota.</title>
        <authorList>
            <person name="Park R."/>
        </authorList>
    </citation>
    <scope>NUCLEOTIDE SEQUENCE [LARGE SCALE GENOMIC DNA]</scope>
    <source>
        <strain evidence="8 9">AL1</strain>
    </source>
</reference>
<evidence type="ECO:0000256" key="6">
    <source>
        <dbReference type="HAMAP-Rule" id="MF_00269"/>
    </source>
</evidence>
<dbReference type="PANTHER" id="PTHR43110">
    <property type="entry name" value="THIOL PEROXIDASE"/>
    <property type="match status" value="1"/>
</dbReference>
<name>A0A563DL16_9FLAO</name>
<feature type="active site" description="Cysteine sulfenic acid (-SOH) intermediate" evidence="6">
    <location>
        <position position="60"/>
    </location>
</feature>
<dbReference type="EC" id="1.11.1.24" evidence="6"/>
<keyword evidence="1 6" id="KW-0575">Peroxidase</keyword>
<dbReference type="GO" id="GO:0008379">
    <property type="term" value="F:thioredoxin peroxidase activity"/>
    <property type="evidence" value="ECO:0007669"/>
    <property type="project" value="UniProtKB-UniRule"/>
</dbReference>
<dbReference type="InterPro" id="IPR013766">
    <property type="entry name" value="Thioredoxin_domain"/>
</dbReference>
<comment type="caution">
    <text evidence="8">The sequence shown here is derived from an EMBL/GenBank/DDBJ whole genome shotgun (WGS) entry which is preliminary data.</text>
</comment>
<keyword evidence="4 6" id="KW-1015">Disulfide bond</keyword>
<feature type="domain" description="Thioredoxin" evidence="7">
    <location>
        <begin position="18"/>
        <end position="166"/>
    </location>
</feature>
<evidence type="ECO:0000256" key="2">
    <source>
        <dbReference type="ARBA" id="ARBA00022862"/>
    </source>
</evidence>
<dbReference type="Gene3D" id="3.40.30.10">
    <property type="entry name" value="Glutaredoxin"/>
    <property type="match status" value="1"/>
</dbReference>
<keyword evidence="3 6" id="KW-0560">Oxidoreductase</keyword>
<dbReference type="EMBL" id="SELH01000011">
    <property type="protein sequence ID" value="TWP30641.1"/>
    <property type="molecule type" value="Genomic_DNA"/>
</dbReference>
<feature type="disulfide bond" description="Redox-active" evidence="6">
    <location>
        <begin position="60"/>
        <end position="94"/>
    </location>
</feature>
<dbReference type="RefSeq" id="WP_146291306.1">
    <property type="nucleotide sequence ID" value="NZ_SELH01000011.1"/>
</dbReference>
<keyword evidence="2 6" id="KW-0049">Antioxidant</keyword>